<feature type="transmembrane region" description="Helical" evidence="8">
    <location>
        <begin position="1295"/>
        <end position="1317"/>
    </location>
</feature>
<feature type="binding site" evidence="6">
    <location>
        <begin position="163"/>
        <end position="170"/>
    </location>
    <ligand>
        <name>ATP</name>
        <dbReference type="ChEBI" id="CHEBI:30616"/>
    </ligand>
</feature>
<evidence type="ECO:0000256" key="4">
    <source>
        <dbReference type="ARBA" id="ARBA00023175"/>
    </source>
</evidence>
<keyword evidence="5 6" id="KW-0009">Actin-binding</keyword>
<dbReference type="CDD" id="cd00124">
    <property type="entry name" value="MYSc"/>
    <property type="match status" value="1"/>
</dbReference>
<dbReference type="PROSITE" id="PS51456">
    <property type="entry name" value="MYOSIN_MOTOR"/>
    <property type="match status" value="1"/>
</dbReference>
<reference evidence="11 12" key="1">
    <citation type="submission" date="2024-02" db="EMBL/GenBank/DDBJ databases">
        <authorList>
            <person name="Chen Y."/>
            <person name="Shah S."/>
            <person name="Dougan E. K."/>
            <person name="Thang M."/>
            <person name="Chan C."/>
        </authorList>
    </citation>
    <scope>NUCLEOTIDE SEQUENCE [LARGE SCALE GENOMIC DNA]</scope>
</reference>
<dbReference type="PANTHER" id="PTHR13140">
    <property type="entry name" value="MYOSIN"/>
    <property type="match status" value="1"/>
</dbReference>
<keyword evidence="8" id="KW-0472">Membrane</keyword>
<dbReference type="EMBL" id="CAXAMM010007491">
    <property type="protein sequence ID" value="CAK9014442.1"/>
    <property type="molecule type" value="Genomic_DNA"/>
</dbReference>
<evidence type="ECO:0000256" key="5">
    <source>
        <dbReference type="ARBA" id="ARBA00023203"/>
    </source>
</evidence>
<proteinExistence type="inferred from homology"/>
<keyword evidence="8" id="KW-0812">Transmembrane</keyword>
<evidence type="ECO:0000256" key="2">
    <source>
        <dbReference type="ARBA" id="ARBA00022840"/>
    </source>
</evidence>
<keyword evidence="3 6" id="KW-0518">Myosin</keyword>
<keyword evidence="1 6" id="KW-0547">Nucleotide-binding</keyword>
<dbReference type="Proteomes" id="UP001642464">
    <property type="component" value="Unassembled WGS sequence"/>
</dbReference>
<evidence type="ECO:0000313" key="12">
    <source>
        <dbReference type="Proteomes" id="UP001642464"/>
    </source>
</evidence>
<feature type="compositionally biased region" description="Basic and acidic residues" evidence="7">
    <location>
        <begin position="965"/>
        <end position="995"/>
    </location>
</feature>
<dbReference type="PRINTS" id="PR00193">
    <property type="entry name" value="MYOSINHEAVY"/>
</dbReference>
<dbReference type="Pfam" id="PF00063">
    <property type="entry name" value="Myosin_head"/>
    <property type="match status" value="1"/>
</dbReference>
<dbReference type="Gene3D" id="2.30.42.10">
    <property type="match status" value="1"/>
</dbReference>
<feature type="domain" description="Myosin motor" evidence="10">
    <location>
        <begin position="68"/>
        <end position="751"/>
    </location>
</feature>
<keyword evidence="8" id="KW-1133">Transmembrane helix</keyword>
<evidence type="ECO:0000256" key="7">
    <source>
        <dbReference type="SAM" id="MobiDB-lite"/>
    </source>
</evidence>
<evidence type="ECO:0000256" key="8">
    <source>
        <dbReference type="SAM" id="Phobius"/>
    </source>
</evidence>
<dbReference type="Gene3D" id="1.20.58.530">
    <property type="match status" value="1"/>
</dbReference>
<dbReference type="Gene3D" id="1.20.120.720">
    <property type="entry name" value="Myosin VI head, motor domain, U50 subdomain"/>
    <property type="match status" value="1"/>
</dbReference>
<dbReference type="SMART" id="SM00015">
    <property type="entry name" value="IQ"/>
    <property type="match status" value="4"/>
</dbReference>
<dbReference type="Gene3D" id="1.20.5.4820">
    <property type="match status" value="1"/>
</dbReference>
<dbReference type="PROSITE" id="PS50106">
    <property type="entry name" value="PDZ"/>
    <property type="match status" value="1"/>
</dbReference>
<evidence type="ECO:0000313" key="11">
    <source>
        <dbReference type="EMBL" id="CAK9014442.1"/>
    </source>
</evidence>
<dbReference type="InterPro" id="IPR001478">
    <property type="entry name" value="PDZ"/>
</dbReference>
<sequence>MEGAKVYVQDARVWQRATVQAALGHGKYRVSLEGWEEDESKATTSMDVDASSMEGGMLPFQNSDMPENGFPDMTSLDHLHEPALLHNLRRRFFSQACPYTYTADIVIAMNPYRWFPQLYTDEMRKEYLVYDRTKLEPHVYTTSSLAYSGLQETSANQTVLVSGESGAGKTETVKILMAHLAFMASSDDTSHIRRIVESNPLLESFGNAQTVRNDNSSRFGKFIELQLNNECRLEGSKCRTYLLEKSRVVSQDAGERNFHIFYQMLAADGDTRAEIGLGDPSLSRDSLRYTSMGCSKTDTIEGKSDAQSFQGTVAALALLEIHTEKLTRLLRALAGVLLLGQLDFAGTEETSQVTDTSKSAAASAADVLAVDVSELERSLTHRTIRMRNESVVKQLPPTSATGNRDALGKEIYARVFDWLVEQICLATSAPPERAKAFVGLLDIFGFESFAINRFEQLCINYANEKLQQKFTHDVFKAVQQEYTAEGIPWDRIEFKDNAPILALIESKLGVVAMLNEECVRPKGSNQNFVSKLVSVHKEDPAFSAPKLGKLRELQFCIRHYAGEVMYTAEGWIDRNNDAVSEDLLALMRGSKNELLSSLFVEETKAKRDTVATKFKASLSQLMETIGQTTTQYVRCIKPNQNKSPTEVNNEMVVDQLRCAGVIEAIRISRAGFPARMPLKDFAQRFQLLVQRYHSKGLVQFTVKNPVMMGQEQSENCRKILSLLGTDETYQVGRTRVYFKSGVLESLEERRALLIQQAAIELARRIRGHQAHRRFGQIKGVVRRTQATWRMNLARSSYQRVRRVALFCQTRRRAVLAARRAQELRRHRAAARLQAQWRRRIAMRTLHRARQAAIRIEARARSWLQRRQYLVSLAEFKEQAKLENQVKALKAKLEAQERASANSSETTQAPAEVLEALQALGAENAKLHMELDRLRDENDKLRRENQKLRAMDTARREKLASCSRSKKYDEEHKAGHGTELEREEQHHAGHAEHVGDSKNGPAMRALQLYPPLNEFWEDVPCVGIPFLQTGSLVHLKLGANILFVDIHGKSLMWQSWMNNHSGYRNAMGFIVERCAEQDLKKAKRSSIWGSPAKDAKDTPHRSSSESSSIGEAFVLRSSWTTKYVKVGGLLDWYCLQVSGKSADDAAVFTCRSVGSESESYSFALKLFGKDKYLCLQNDGSVAMEKVADIESAPNKQNFIAGFECLLPATSYDIVIYEHHVGLTVSKDLPLRVVGFKNVQNPGRPQEAGPAESSGRVRMGDVITHVNGVDVTRVQREDVLTLISIERPAGAGQLDSFGVAQVALIGALLFFSVAVFTFAKPEQEDWQREIDEVMTEEAQKFLCAEGELAKYSWFKKLAKIRMLLPMLQ</sequence>
<feature type="region of interest" description="Actin-binding" evidence="6">
    <location>
        <begin position="618"/>
        <end position="640"/>
    </location>
</feature>
<feature type="region of interest" description="Disordered" evidence="7">
    <location>
        <begin position="941"/>
        <end position="1001"/>
    </location>
</feature>
<dbReference type="InterPro" id="IPR001609">
    <property type="entry name" value="Myosin_head_motor_dom-like"/>
</dbReference>
<dbReference type="PANTHER" id="PTHR13140:SF706">
    <property type="entry name" value="DILUTE CLASS UNCONVENTIONAL MYOSIN, ISOFORM C"/>
    <property type="match status" value="1"/>
</dbReference>
<dbReference type="InterPro" id="IPR036034">
    <property type="entry name" value="PDZ_sf"/>
</dbReference>
<comment type="caution">
    <text evidence="11">The sequence shown here is derived from an EMBL/GenBank/DDBJ whole genome shotgun (WGS) entry which is preliminary data.</text>
</comment>
<keyword evidence="12" id="KW-1185">Reference proteome</keyword>
<dbReference type="InterPro" id="IPR000048">
    <property type="entry name" value="IQ_motif_EF-hand-BS"/>
</dbReference>
<dbReference type="SMART" id="SM00242">
    <property type="entry name" value="MYSc"/>
    <property type="match status" value="1"/>
</dbReference>
<dbReference type="SUPFAM" id="SSF52540">
    <property type="entry name" value="P-loop containing nucleoside triphosphate hydrolases"/>
    <property type="match status" value="1"/>
</dbReference>
<evidence type="ECO:0000256" key="1">
    <source>
        <dbReference type="ARBA" id="ARBA00022741"/>
    </source>
</evidence>
<feature type="compositionally biased region" description="Basic and acidic residues" evidence="7">
    <location>
        <begin position="941"/>
        <end position="958"/>
    </location>
</feature>
<feature type="domain" description="PDZ" evidence="9">
    <location>
        <begin position="1245"/>
        <end position="1281"/>
    </location>
</feature>
<comment type="similarity">
    <text evidence="6">Belongs to the TRAFAC class myosin-kinesin ATPase superfamily. Myosin family.</text>
</comment>
<protein>
    <submittedName>
        <fullName evidence="11">Myosin-8 (Myosin XI B) (AtXIB)</fullName>
    </submittedName>
</protein>
<dbReference type="Gene3D" id="3.40.850.10">
    <property type="entry name" value="Kinesin motor domain"/>
    <property type="match status" value="1"/>
</dbReference>
<feature type="region of interest" description="Disordered" evidence="7">
    <location>
        <begin position="1084"/>
        <end position="1104"/>
    </location>
</feature>
<accession>A0ABP0JJ52</accession>
<keyword evidence="2 6" id="KW-0067">ATP-binding</keyword>
<dbReference type="InterPro" id="IPR027417">
    <property type="entry name" value="P-loop_NTPase"/>
</dbReference>
<evidence type="ECO:0000259" key="10">
    <source>
        <dbReference type="PROSITE" id="PS51456"/>
    </source>
</evidence>
<feature type="compositionally biased region" description="Basic and acidic residues" evidence="7">
    <location>
        <begin position="1092"/>
        <end position="1102"/>
    </location>
</feature>
<dbReference type="SUPFAM" id="SSF50156">
    <property type="entry name" value="PDZ domain-like"/>
    <property type="match status" value="1"/>
</dbReference>
<name>A0ABP0JJ52_9DINO</name>
<dbReference type="Gene3D" id="1.10.10.820">
    <property type="match status" value="1"/>
</dbReference>
<keyword evidence="4 6" id="KW-0505">Motor protein</keyword>
<dbReference type="PROSITE" id="PS50096">
    <property type="entry name" value="IQ"/>
    <property type="match status" value="3"/>
</dbReference>
<gene>
    <name evidence="11" type="ORF">SCF082_LOCUS12336</name>
</gene>
<evidence type="ECO:0000259" key="9">
    <source>
        <dbReference type="PROSITE" id="PS50106"/>
    </source>
</evidence>
<evidence type="ECO:0000256" key="6">
    <source>
        <dbReference type="PROSITE-ProRule" id="PRU00782"/>
    </source>
</evidence>
<organism evidence="11 12">
    <name type="scientific">Durusdinium trenchii</name>
    <dbReference type="NCBI Taxonomy" id="1381693"/>
    <lineage>
        <taxon>Eukaryota</taxon>
        <taxon>Sar</taxon>
        <taxon>Alveolata</taxon>
        <taxon>Dinophyceae</taxon>
        <taxon>Suessiales</taxon>
        <taxon>Symbiodiniaceae</taxon>
        <taxon>Durusdinium</taxon>
    </lineage>
</organism>
<dbReference type="CDD" id="cd00136">
    <property type="entry name" value="PDZ_canonical"/>
    <property type="match status" value="1"/>
</dbReference>
<dbReference type="InterPro" id="IPR036961">
    <property type="entry name" value="Kinesin_motor_dom_sf"/>
</dbReference>
<evidence type="ECO:0000256" key="3">
    <source>
        <dbReference type="ARBA" id="ARBA00023123"/>
    </source>
</evidence>